<proteinExistence type="inferred from homology"/>
<dbReference type="EC" id="1.1.1.14" evidence="3"/>
<comment type="caution">
    <text evidence="3">The sequence shown here is derived from an EMBL/GenBank/DDBJ whole genome shotgun (WGS) entry which is preliminary data.</text>
</comment>
<dbReference type="EMBL" id="CACRYJ010000068">
    <property type="protein sequence ID" value="VZO40123.1"/>
    <property type="molecule type" value="Genomic_DNA"/>
</dbReference>
<keyword evidence="2 3" id="KW-0560">Oxidoreductase</keyword>
<dbReference type="GO" id="GO:0003939">
    <property type="term" value="F:L-iditol 2-dehydrogenase (NAD+) activity"/>
    <property type="evidence" value="ECO:0007669"/>
    <property type="project" value="UniProtKB-EC"/>
</dbReference>
<dbReference type="InterPro" id="IPR002347">
    <property type="entry name" value="SDR_fam"/>
</dbReference>
<dbReference type="SUPFAM" id="SSF51735">
    <property type="entry name" value="NAD(P)-binding Rossmann-fold domains"/>
    <property type="match status" value="1"/>
</dbReference>
<evidence type="ECO:0000256" key="1">
    <source>
        <dbReference type="ARBA" id="ARBA00006484"/>
    </source>
</evidence>
<evidence type="ECO:0000256" key="2">
    <source>
        <dbReference type="ARBA" id="ARBA00023002"/>
    </source>
</evidence>
<evidence type="ECO:0000313" key="4">
    <source>
        <dbReference type="Proteomes" id="UP000419743"/>
    </source>
</evidence>
<dbReference type="AlphaFoldDB" id="A0A7M4DRM9"/>
<dbReference type="PRINTS" id="PR00081">
    <property type="entry name" value="GDHRDH"/>
</dbReference>
<dbReference type="Gene3D" id="3.40.50.720">
    <property type="entry name" value="NAD(P)-binding Rossmann-like Domain"/>
    <property type="match status" value="1"/>
</dbReference>
<dbReference type="Pfam" id="PF00106">
    <property type="entry name" value="adh_short"/>
    <property type="match status" value="1"/>
</dbReference>
<gene>
    <name evidence="3" type="primary">polS</name>
    <name evidence="3" type="ORF">HALOF300_04825</name>
</gene>
<name>A0A7M4DRM9_9MICO</name>
<keyword evidence="4" id="KW-1185">Reference proteome</keyword>
<accession>A0A7M4DRM9</accession>
<reference evidence="3 4" key="1">
    <citation type="submission" date="2019-11" db="EMBL/GenBank/DDBJ databases">
        <authorList>
            <person name="Criscuolo A."/>
        </authorList>
    </citation>
    <scope>NUCLEOTIDE SEQUENCE [LARGE SCALE GENOMIC DNA]</scope>
    <source>
        <strain evidence="3">CIP111667</strain>
    </source>
</reference>
<evidence type="ECO:0000313" key="3">
    <source>
        <dbReference type="EMBL" id="VZO40123.1"/>
    </source>
</evidence>
<dbReference type="RefSeq" id="WP_156743408.1">
    <property type="nucleotide sequence ID" value="NZ_CACRYJ010000068.1"/>
</dbReference>
<comment type="similarity">
    <text evidence="1">Belongs to the short-chain dehydrogenases/reductases (SDR) family.</text>
</comment>
<dbReference type="InterPro" id="IPR036291">
    <property type="entry name" value="NAD(P)-bd_dom_sf"/>
</dbReference>
<protein>
    <submittedName>
        <fullName evidence="3">Sorbitol dehydrogenase</fullName>
        <ecNumber evidence="3">1.1.1.14</ecNumber>
    </submittedName>
</protein>
<dbReference type="PANTHER" id="PTHR24320:SF148">
    <property type="entry name" value="NAD(P)-BINDING ROSSMANN-FOLD SUPERFAMILY PROTEIN"/>
    <property type="match status" value="1"/>
</dbReference>
<sequence length="345" mass="36282">MRDTTTRQQYPVGSGFTPSSTADDVLAGIDLTGHNVIITGGHSGLGLVATRALARVGASVTVGSRDIDRAAEAVAGIEHVEVGRLDLLDPGSIADFAACFLDTGRPLHILINNAGFPGSAEIVRDARGYEAQFAVNHLGHFQLTLALYPALRAARGARVVTTTSGAQRASDILWDDPNFTTGAHDFGLSYAQSKTANVLFSVELDRRWAADGIRGYAPHPGIVPATSFNRSVGEDAQRAMLLIDAAGRPIIEPDRGKKTPEQGAATIVFAATSPLLDGIGGVYLNNSDISPVDPDLRPIDLTDPGVDVPVDVAPHAIDPGSARRLWAMSERMIGREAPGGPGEDR</sequence>
<dbReference type="PANTHER" id="PTHR24320">
    <property type="entry name" value="RETINOL DEHYDROGENASE"/>
    <property type="match status" value="1"/>
</dbReference>
<dbReference type="Proteomes" id="UP000419743">
    <property type="component" value="Unassembled WGS sequence"/>
</dbReference>
<organism evidence="3 4">
    <name type="scientific">Occultella aeris</name>
    <dbReference type="NCBI Taxonomy" id="2761496"/>
    <lineage>
        <taxon>Bacteria</taxon>
        <taxon>Bacillati</taxon>
        <taxon>Actinomycetota</taxon>
        <taxon>Actinomycetes</taxon>
        <taxon>Micrococcales</taxon>
        <taxon>Ruaniaceae</taxon>
        <taxon>Occultella</taxon>
    </lineage>
</organism>